<evidence type="ECO:0000256" key="4">
    <source>
        <dbReference type="ARBA" id="ARBA00023136"/>
    </source>
</evidence>
<dbReference type="InterPro" id="IPR023352">
    <property type="entry name" value="MAPEG-like_dom_sf"/>
</dbReference>
<dbReference type="SUPFAM" id="SSF161084">
    <property type="entry name" value="MAPEG domain-like"/>
    <property type="match status" value="1"/>
</dbReference>
<dbReference type="Proteomes" id="UP000320055">
    <property type="component" value="Unassembled WGS sequence"/>
</dbReference>
<evidence type="ECO:0000313" key="6">
    <source>
        <dbReference type="EMBL" id="VEP15071.1"/>
    </source>
</evidence>
<dbReference type="AlphaFoldDB" id="A0A563VUX1"/>
<keyword evidence="2 5" id="KW-0812">Transmembrane</keyword>
<keyword evidence="7" id="KW-1185">Reference proteome</keyword>
<feature type="transmembrane region" description="Helical" evidence="5">
    <location>
        <begin position="62"/>
        <end position="79"/>
    </location>
</feature>
<evidence type="ECO:0000256" key="3">
    <source>
        <dbReference type="ARBA" id="ARBA00022989"/>
    </source>
</evidence>
<protein>
    <submittedName>
        <fullName evidence="6">Putative membrane protein</fullName>
    </submittedName>
</protein>
<evidence type="ECO:0000256" key="1">
    <source>
        <dbReference type="ARBA" id="ARBA00004370"/>
    </source>
</evidence>
<comment type="subcellular location">
    <subcellularLocation>
        <location evidence="1">Membrane</location>
    </subcellularLocation>
</comment>
<evidence type="ECO:0000256" key="2">
    <source>
        <dbReference type="ARBA" id="ARBA00022692"/>
    </source>
</evidence>
<evidence type="ECO:0000313" key="7">
    <source>
        <dbReference type="Proteomes" id="UP000320055"/>
    </source>
</evidence>
<dbReference type="OrthoDB" id="513661at2"/>
<name>A0A563VUX1_9CYAN</name>
<proteinExistence type="predicted"/>
<evidence type="ECO:0000256" key="5">
    <source>
        <dbReference type="SAM" id="Phobius"/>
    </source>
</evidence>
<keyword evidence="3 5" id="KW-1133">Transmembrane helix</keyword>
<dbReference type="Gene3D" id="1.20.120.550">
    <property type="entry name" value="Membrane associated eicosanoid/glutathione metabolism-like domain"/>
    <property type="match status" value="1"/>
</dbReference>
<dbReference type="RefSeq" id="WP_144873842.1">
    <property type="nucleotide sequence ID" value="NZ_LR214045.1"/>
</dbReference>
<dbReference type="Pfam" id="PF01124">
    <property type="entry name" value="MAPEG"/>
    <property type="match status" value="1"/>
</dbReference>
<organism evidence="6 7">
    <name type="scientific">Hyella patelloides LEGE 07179</name>
    <dbReference type="NCBI Taxonomy" id="945734"/>
    <lineage>
        <taxon>Bacteria</taxon>
        <taxon>Bacillati</taxon>
        <taxon>Cyanobacteriota</taxon>
        <taxon>Cyanophyceae</taxon>
        <taxon>Pleurocapsales</taxon>
        <taxon>Hyellaceae</taxon>
        <taxon>Hyella</taxon>
    </lineage>
</organism>
<gene>
    <name evidence="6" type="ORF">H1P_3050006</name>
</gene>
<dbReference type="InterPro" id="IPR001129">
    <property type="entry name" value="Membr-assoc_MAPEG"/>
</dbReference>
<reference evidence="6 7" key="1">
    <citation type="submission" date="2019-01" db="EMBL/GenBank/DDBJ databases">
        <authorList>
            <person name="Brito A."/>
        </authorList>
    </citation>
    <scope>NUCLEOTIDE SEQUENCE [LARGE SCALE GENOMIC DNA]</scope>
    <source>
        <strain evidence="6">1</strain>
    </source>
</reference>
<dbReference type="PANTHER" id="PTHR35371">
    <property type="entry name" value="INNER MEMBRANE PROTEIN"/>
    <property type="match status" value="1"/>
</dbReference>
<dbReference type="GO" id="GO:0016020">
    <property type="term" value="C:membrane"/>
    <property type="evidence" value="ECO:0007669"/>
    <property type="project" value="UniProtKB-SubCell"/>
</dbReference>
<dbReference type="PANTHER" id="PTHR35371:SF1">
    <property type="entry name" value="BLR7753 PROTEIN"/>
    <property type="match status" value="1"/>
</dbReference>
<accession>A0A563VUX1</accession>
<keyword evidence="4 5" id="KW-0472">Membrane</keyword>
<feature type="transmembrane region" description="Helical" evidence="5">
    <location>
        <begin position="6"/>
        <end position="27"/>
    </location>
</feature>
<dbReference type="EMBL" id="CAACVJ010000230">
    <property type="protein sequence ID" value="VEP15071.1"/>
    <property type="molecule type" value="Genomic_DNA"/>
</dbReference>
<sequence length="135" mass="14893">MNLSVNASLLYGIVGAVILTYFPYLFVATARFQVGYDMSAPRAMLDKLPPYAQRATWAHQNCFEALIIFTVAALMAYVTGVDSDWAKISAIAFLASRFFFSLFYIVDIPALRSLMFGIGSASSFTLFTLSLKTLS</sequence>